<evidence type="ECO:0000259" key="8">
    <source>
        <dbReference type="Pfam" id="PF06271"/>
    </source>
</evidence>
<evidence type="ECO:0000256" key="1">
    <source>
        <dbReference type="ARBA" id="ARBA00004141"/>
    </source>
</evidence>
<feature type="transmembrane region" description="Helical" evidence="6">
    <location>
        <begin position="175"/>
        <end position="197"/>
    </location>
</feature>
<feature type="transmembrane region" description="Helical" evidence="6">
    <location>
        <begin position="141"/>
        <end position="163"/>
    </location>
</feature>
<dbReference type="InterPro" id="IPR006976">
    <property type="entry name" value="VanZ-like"/>
</dbReference>
<keyword evidence="3 6" id="KW-1133">Transmembrane helix</keyword>
<evidence type="ECO:0000256" key="3">
    <source>
        <dbReference type="ARBA" id="ARBA00022989"/>
    </source>
</evidence>
<protein>
    <submittedName>
        <fullName evidence="9">VanZ family protein</fullName>
    </submittedName>
</protein>
<feature type="transmembrane region" description="Helical" evidence="6">
    <location>
        <begin position="351"/>
        <end position="370"/>
    </location>
</feature>
<feature type="transmembrane region" description="Helical" evidence="6">
    <location>
        <begin position="300"/>
        <end position="322"/>
    </location>
</feature>
<dbReference type="Proteomes" id="UP001595824">
    <property type="component" value="Unassembled WGS sequence"/>
</dbReference>
<keyword evidence="2 6" id="KW-0812">Transmembrane</keyword>
<feature type="domain" description="RDD" evidence="8">
    <location>
        <begin position="214"/>
        <end position="354"/>
    </location>
</feature>
<dbReference type="RefSeq" id="WP_381736561.1">
    <property type="nucleotide sequence ID" value="NZ_JBHSDP010000003.1"/>
</dbReference>
<evidence type="ECO:0000313" key="9">
    <source>
        <dbReference type="EMBL" id="MFC4326494.1"/>
    </source>
</evidence>
<keyword evidence="10" id="KW-1185">Reference proteome</keyword>
<evidence type="ECO:0000313" key="10">
    <source>
        <dbReference type="Proteomes" id="UP001595824"/>
    </source>
</evidence>
<dbReference type="PANTHER" id="PTHR36834:SF1">
    <property type="entry name" value="INTEGRAL MEMBRANE PROTEIN"/>
    <property type="match status" value="1"/>
</dbReference>
<dbReference type="Pfam" id="PF04892">
    <property type="entry name" value="VanZ"/>
    <property type="match status" value="1"/>
</dbReference>
<comment type="caution">
    <text evidence="9">The sequence shown here is derived from an EMBL/GenBank/DDBJ whole genome shotgun (WGS) entry which is preliminary data.</text>
</comment>
<evidence type="ECO:0000259" key="7">
    <source>
        <dbReference type="Pfam" id="PF04892"/>
    </source>
</evidence>
<comment type="subcellular location">
    <subcellularLocation>
        <location evidence="1">Membrane</location>
        <topology evidence="1">Multi-pass membrane protein</topology>
    </subcellularLocation>
</comment>
<feature type="transmembrane region" description="Helical" evidence="6">
    <location>
        <begin position="250"/>
        <end position="268"/>
    </location>
</feature>
<evidence type="ECO:0000256" key="4">
    <source>
        <dbReference type="ARBA" id="ARBA00023136"/>
    </source>
</evidence>
<feature type="domain" description="VanZ-like" evidence="7">
    <location>
        <begin position="49"/>
        <end position="189"/>
    </location>
</feature>
<dbReference type="InterPro" id="IPR053150">
    <property type="entry name" value="Teicoplanin_resist-assoc"/>
</dbReference>
<keyword evidence="4 6" id="KW-0472">Membrane</keyword>
<evidence type="ECO:0000256" key="2">
    <source>
        <dbReference type="ARBA" id="ARBA00022692"/>
    </source>
</evidence>
<evidence type="ECO:0000256" key="5">
    <source>
        <dbReference type="SAM" id="MobiDB-lite"/>
    </source>
</evidence>
<dbReference type="Pfam" id="PF06271">
    <property type="entry name" value="RDD"/>
    <property type="match status" value="1"/>
</dbReference>
<sequence>MTSAYLLPMKTAAALFPLLALMLFLPTAVVLYRRHGTMPQWRVLSLLGFLYYAITALCMTLVPLPTRTADMCKRFAAVAHPQWAPGNTFSDIWKEAHHKVTLNALVLHNPAVSGAVLNLALLLPLGVFVRYHLRRGVTAAIVAGFGASLFFEVTQGTALWGTYPCPYRLFDVDDLLLNTGGALLGWYMAGPLARLLPAGETPDDATLARRPITPGRRLAALLVDLIGVSAVTVLGALATADDVYSAFRSVPRVMVAVFAVWFVALPWLTRTTPGKRLLLLKLAPVEGDGRPALWRLAVRAVLLGVVTLPLMATLVTASVILLNGPSWVVRRVRDATAADQRMIQWQMIDRFPQVLLIVFVAVLLGGYVVMTRRREADIWAHERASGLRTVALTRTRVATGPHLGSQVAPDDEYVHAQQALEPCPSPGQKPQRGEPHRLSRTAEGDHAAHGAPRT</sequence>
<dbReference type="InterPro" id="IPR010432">
    <property type="entry name" value="RDD"/>
</dbReference>
<dbReference type="PANTHER" id="PTHR36834">
    <property type="entry name" value="MEMBRANE PROTEIN-RELATED"/>
    <property type="match status" value="1"/>
</dbReference>
<feature type="transmembrane region" description="Helical" evidence="6">
    <location>
        <begin position="218"/>
        <end position="238"/>
    </location>
</feature>
<reference evidence="10" key="1">
    <citation type="journal article" date="2019" name="Int. J. Syst. Evol. Microbiol.">
        <title>The Global Catalogue of Microorganisms (GCM) 10K type strain sequencing project: providing services to taxonomists for standard genome sequencing and annotation.</title>
        <authorList>
            <consortium name="The Broad Institute Genomics Platform"/>
            <consortium name="The Broad Institute Genome Sequencing Center for Infectious Disease"/>
            <person name="Wu L."/>
            <person name="Ma J."/>
        </authorList>
    </citation>
    <scope>NUCLEOTIDE SEQUENCE [LARGE SCALE GENOMIC DNA]</scope>
    <source>
        <strain evidence="10">PCU 347</strain>
    </source>
</reference>
<evidence type="ECO:0000256" key="6">
    <source>
        <dbReference type="SAM" id="Phobius"/>
    </source>
</evidence>
<feature type="transmembrane region" description="Helical" evidence="6">
    <location>
        <begin position="12"/>
        <end position="32"/>
    </location>
</feature>
<organism evidence="9 10">
    <name type="scientific">Streptomyces andamanensis</name>
    <dbReference type="NCBI Taxonomy" id="1565035"/>
    <lineage>
        <taxon>Bacteria</taxon>
        <taxon>Bacillati</taxon>
        <taxon>Actinomycetota</taxon>
        <taxon>Actinomycetes</taxon>
        <taxon>Kitasatosporales</taxon>
        <taxon>Streptomycetaceae</taxon>
        <taxon>Streptomyces</taxon>
    </lineage>
</organism>
<feature type="compositionally biased region" description="Basic and acidic residues" evidence="5">
    <location>
        <begin position="431"/>
        <end position="448"/>
    </location>
</feature>
<dbReference type="EMBL" id="JBHSDP010000003">
    <property type="protein sequence ID" value="MFC4326494.1"/>
    <property type="molecule type" value="Genomic_DNA"/>
</dbReference>
<accession>A0ABV8T664</accession>
<name>A0ABV8T664_9ACTN</name>
<feature type="region of interest" description="Disordered" evidence="5">
    <location>
        <begin position="414"/>
        <end position="454"/>
    </location>
</feature>
<feature type="transmembrane region" description="Helical" evidence="6">
    <location>
        <begin position="44"/>
        <end position="64"/>
    </location>
</feature>
<feature type="transmembrane region" description="Helical" evidence="6">
    <location>
        <begin position="111"/>
        <end position="129"/>
    </location>
</feature>
<gene>
    <name evidence="9" type="ORF">ACFPC0_01340</name>
</gene>
<proteinExistence type="predicted"/>